<dbReference type="InterPro" id="IPR012347">
    <property type="entry name" value="Ferritin-like"/>
</dbReference>
<sequence>MANTALKAVSKNAKVDTGISDEDRKEIAGKLEEALADSYILYLKTLGVHWNVVGPAFYSLHKLTEEQYNDLHAAIDAIAERIRSLGQIAPASFGEFAKTSELESAAIPKSADKMVEALIADNEAIAKRLRDSVEIADGFGDVFTADMLTARIGQHEENVWMLRSMSS</sequence>
<evidence type="ECO:0000256" key="2">
    <source>
        <dbReference type="RuleBase" id="RU003875"/>
    </source>
</evidence>
<reference evidence="5" key="1">
    <citation type="journal article" date="2019" name="Int. J. Syst. Evol. Microbiol.">
        <title>The Global Catalogue of Microorganisms (GCM) 10K type strain sequencing project: providing services to taxonomists for standard genome sequencing and annotation.</title>
        <authorList>
            <consortium name="The Broad Institute Genomics Platform"/>
            <consortium name="The Broad Institute Genome Sequencing Center for Infectious Disease"/>
            <person name="Wu L."/>
            <person name="Ma J."/>
        </authorList>
    </citation>
    <scope>NUCLEOTIDE SEQUENCE [LARGE SCALE GENOMIC DNA]</scope>
    <source>
        <strain evidence="5">CECT 8531</strain>
    </source>
</reference>
<dbReference type="Gene3D" id="1.20.1260.10">
    <property type="match status" value="1"/>
</dbReference>
<protein>
    <submittedName>
        <fullName evidence="4">Dps family protein</fullName>
    </submittedName>
</protein>
<dbReference type="Pfam" id="PF00210">
    <property type="entry name" value="Ferritin"/>
    <property type="match status" value="1"/>
</dbReference>
<dbReference type="InterPro" id="IPR002177">
    <property type="entry name" value="DPS_DNA-bd"/>
</dbReference>
<comment type="similarity">
    <text evidence="1 2">Belongs to the Dps family.</text>
</comment>
<dbReference type="InterPro" id="IPR009078">
    <property type="entry name" value="Ferritin-like_SF"/>
</dbReference>
<dbReference type="PROSITE" id="PS00819">
    <property type="entry name" value="DPS_2"/>
    <property type="match status" value="1"/>
</dbReference>
<dbReference type="EMBL" id="JBHSDH010000006">
    <property type="protein sequence ID" value="MFC4290980.1"/>
    <property type="molecule type" value="Genomic_DNA"/>
</dbReference>
<dbReference type="RefSeq" id="WP_381420580.1">
    <property type="nucleotide sequence ID" value="NZ_JBHSDH010000006.1"/>
</dbReference>
<dbReference type="PANTHER" id="PTHR42932:SF3">
    <property type="entry name" value="DNA PROTECTION DURING STARVATION PROTEIN"/>
    <property type="match status" value="1"/>
</dbReference>
<dbReference type="PRINTS" id="PR01346">
    <property type="entry name" value="HELNAPAPROT"/>
</dbReference>
<dbReference type="InterPro" id="IPR008331">
    <property type="entry name" value="Ferritin_DPS_dom"/>
</dbReference>
<comment type="caution">
    <text evidence="4">The sequence shown here is derived from an EMBL/GenBank/DDBJ whole genome shotgun (WGS) entry which is preliminary data.</text>
</comment>
<feature type="domain" description="Ferritin/DPS" evidence="3">
    <location>
        <begin position="30"/>
        <end position="165"/>
    </location>
</feature>
<keyword evidence="5" id="KW-1185">Reference proteome</keyword>
<evidence type="ECO:0000313" key="5">
    <source>
        <dbReference type="Proteomes" id="UP001595887"/>
    </source>
</evidence>
<evidence type="ECO:0000259" key="3">
    <source>
        <dbReference type="Pfam" id="PF00210"/>
    </source>
</evidence>
<dbReference type="SUPFAM" id="SSF47240">
    <property type="entry name" value="Ferritin-like"/>
    <property type="match status" value="1"/>
</dbReference>
<dbReference type="PANTHER" id="PTHR42932">
    <property type="entry name" value="GENERAL STRESS PROTEIN 20U"/>
    <property type="match status" value="1"/>
</dbReference>
<accession>A0ABV8REX4</accession>
<dbReference type="Proteomes" id="UP001595887">
    <property type="component" value="Unassembled WGS sequence"/>
</dbReference>
<gene>
    <name evidence="4" type="ORF">ACFOWX_00940</name>
</gene>
<dbReference type="InterPro" id="IPR023188">
    <property type="entry name" value="DPS_DNA-bd_CS"/>
</dbReference>
<organism evidence="4 5">
    <name type="scientific">Sphingorhabdus arenilitoris</name>
    <dbReference type="NCBI Taxonomy" id="1490041"/>
    <lineage>
        <taxon>Bacteria</taxon>
        <taxon>Pseudomonadati</taxon>
        <taxon>Pseudomonadota</taxon>
        <taxon>Alphaproteobacteria</taxon>
        <taxon>Sphingomonadales</taxon>
        <taxon>Sphingomonadaceae</taxon>
        <taxon>Sphingorhabdus</taxon>
    </lineage>
</organism>
<proteinExistence type="inferred from homology"/>
<evidence type="ECO:0000256" key="1">
    <source>
        <dbReference type="ARBA" id="ARBA00009497"/>
    </source>
</evidence>
<dbReference type="CDD" id="cd01043">
    <property type="entry name" value="DPS"/>
    <property type="match status" value="1"/>
</dbReference>
<dbReference type="PIRSF" id="PIRSF005900">
    <property type="entry name" value="Dps"/>
    <property type="match status" value="1"/>
</dbReference>
<name>A0ABV8REX4_9SPHN</name>
<dbReference type="PROSITE" id="PS00818">
    <property type="entry name" value="DPS_1"/>
    <property type="match status" value="1"/>
</dbReference>
<evidence type="ECO:0000313" key="4">
    <source>
        <dbReference type="EMBL" id="MFC4290980.1"/>
    </source>
</evidence>